<evidence type="ECO:0000313" key="1">
    <source>
        <dbReference type="EMBL" id="QBX54619.1"/>
    </source>
</evidence>
<accession>A0A4P7IC14</accession>
<dbReference type="Proteomes" id="UP000294853">
    <property type="component" value="Chromosome"/>
</dbReference>
<dbReference type="KEGG" id="nsn:EXE58_03470"/>
<proteinExistence type="predicted"/>
<dbReference type="RefSeq" id="WP_135266591.1">
    <property type="nucleotide sequence ID" value="NZ_CP038436.1"/>
</dbReference>
<dbReference type="EMBL" id="CP038436">
    <property type="protein sequence ID" value="QBX54619.1"/>
    <property type="molecule type" value="Genomic_DNA"/>
</dbReference>
<organism evidence="1 2">
    <name type="scientific">Nocardioides seonyuensis</name>
    <dbReference type="NCBI Taxonomy" id="2518371"/>
    <lineage>
        <taxon>Bacteria</taxon>
        <taxon>Bacillati</taxon>
        <taxon>Actinomycetota</taxon>
        <taxon>Actinomycetes</taxon>
        <taxon>Propionibacteriales</taxon>
        <taxon>Nocardioidaceae</taxon>
        <taxon>Nocardioides</taxon>
    </lineage>
</organism>
<dbReference type="AlphaFoldDB" id="A0A4P7IC14"/>
<name>A0A4P7IC14_9ACTN</name>
<gene>
    <name evidence="1" type="ORF">EXE58_03470</name>
</gene>
<keyword evidence="2" id="KW-1185">Reference proteome</keyword>
<dbReference type="OrthoDB" id="9808813at2"/>
<reference evidence="1 2" key="1">
    <citation type="submission" date="2019-03" db="EMBL/GenBank/DDBJ databases">
        <title>Three New Species of Nocardioides, Nocardioides euryhalodurans sp. nov., Nocardioides seonyuensis sp. nov. and Nocardioides eburneoflavus sp. nov. Iolated from Soil.</title>
        <authorList>
            <person name="Roh S.G."/>
            <person name="Lee C."/>
            <person name="Kim M.-K."/>
            <person name="Kim S.B."/>
        </authorList>
    </citation>
    <scope>NUCLEOTIDE SEQUENCE [LARGE SCALE GENOMIC DNA]</scope>
    <source>
        <strain evidence="1 2">MMS17-SY207-3</strain>
    </source>
</reference>
<evidence type="ECO:0000313" key="2">
    <source>
        <dbReference type="Proteomes" id="UP000294853"/>
    </source>
</evidence>
<sequence>MTHEDMTLSEQLLRECAAIPVDTDDGELTAIAIAIHLEESLGCVVPADRLDRDHLVPSVALERTVRELRGES</sequence>
<protein>
    <submittedName>
        <fullName evidence="1">Uncharacterized protein</fullName>
    </submittedName>
</protein>